<dbReference type="OrthoDB" id="5178565at2"/>
<accession>A0A160SZV9</accession>
<dbReference type="Proteomes" id="UP000215027">
    <property type="component" value="Chromosome I"/>
</dbReference>
<keyword evidence="3" id="KW-1185">Reference proteome</keyword>
<dbReference type="SUPFAM" id="SSF109854">
    <property type="entry name" value="DinB/YfiT-like putative metalloenzymes"/>
    <property type="match status" value="1"/>
</dbReference>
<gene>
    <name evidence="2" type="ORF">CFX0092_A0754</name>
</gene>
<proteinExistence type="predicted"/>
<dbReference type="InterPro" id="IPR034660">
    <property type="entry name" value="DinB/YfiT-like"/>
</dbReference>
<evidence type="ECO:0000313" key="3">
    <source>
        <dbReference type="Proteomes" id="UP000215027"/>
    </source>
</evidence>
<dbReference type="Pfam" id="PF12867">
    <property type="entry name" value="DinB_2"/>
    <property type="match status" value="1"/>
</dbReference>
<name>A0A160SZV9_9CHLR</name>
<protein>
    <recommendedName>
        <fullName evidence="1">DinB-like domain-containing protein</fullName>
    </recommendedName>
</protein>
<dbReference type="InterPro" id="IPR024775">
    <property type="entry name" value="DinB-like"/>
</dbReference>
<evidence type="ECO:0000259" key="1">
    <source>
        <dbReference type="Pfam" id="PF12867"/>
    </source>
</evidence>
<evidence type="ECO:0000313" key="2">
    <source>
        <dbReference type="EMBL" id="CUS02632.2"/>
    </source>
</evidence>
<organism evidence="2 3">
    <name type="scientific">Candidatus Promineifilum breve</name>
    <dbReference type="NCBI Taxonomy" id="1806508"/>
    <lineage>
        <taxon>Bacteria</taxon>
        <taxon>Bacillati</taxon>
        <taxon>Chloroflexota</taxon>
        <taxon>Ardenticatenia</taxon>
        <taxon>Candidatus Promineifilales</taxon>
        <taxon>Candidatus Promineifilaceae</taxon>
        <taxon>Candidatus Promineifilum</taxon>
    </lineage>
</organism>
<dbReference type="EMBL" id="LN890655">
    <property type="protein sequence ID" value="CUS02632.2"/>
    <property type="molecule type" value="Genomic_DNA"/>
</dbReference>
<dbReference type="Gene3D" id="1.20.120.450">
    <property type="entry name" value="dinb family like domain"/>
    <property type="match status" value="1"/>
</dbReference>
<sequence length="158" mass="17628">MADDKKAAIKAKLAATREDFLNTVSDLTAEQWETLAYSEGSEWRVIDLMRHVTDSERGQLGLMMLIKGGGEGVSADFDLTRWNQRVVTKLGDKGPQELMDSMAQNRAALLAFIDTLEEKDWAKKGRHASLYIMSIEEVCHLIADHEALHLGNIREAVG</sequence>
<dbReference type="AlphaFoldDB" id="A0A160SZV9"/>
<feature type="domain" description="DinB-like" evidence="1">
    <location>
        <begin position="13"/>
        <end position="151"/>
    </location>
</feature>
<dbReference type="RefSeq" id="WP_095042223.1">
    <property type="nucleotide sequence ID" value="NZ_LN890655.1"/>
</dbReference>
<reference evidence="2" key="1">
    <citation type="submission" date="2016-01" db="EMBL/GenBank/DDBJ databases">
        <authorList>
            <person name="Mcilroy J.S."/>
            <person name="Karst M S."/>
            <person name="Albertsen M."/>
        </authorList>
    </citation>
    <scope>NUCLEOTIDE SEQUENCE</scope>
    <source>
        <strain evidence="2">Cfx-K</strain>
    </source>
</reference>
<dbReference type="KEGG" id="pbf:CFX0092_A0754"/>